<keyword evidence="2" id="KW-1185">Reference proteome</keyword>
<proteinExistence type="predicted"/>
<comment type="caution">
    <text evidence="1">The sequence shown here is derived from an EMBL/GenBank/DDBJ whole genome shotgun (WGS) entry which is preliminary data.</text>
</comment>
<dbReference type="Proteomes" id="UP000777774">
    <property type="component" value="Unassembled WGS sequence"/>
</dbReference>
<organism evidence="1 2">
    <name type="scientific">Cellulomonas septica</name>
    <dbReference type="NCBI Taxonomy" id="285080"/>
    <lineage>
        <taxon>Bacteria</taxon>
        <taxon>Bacillati</taxon>
        <taxon>Actinomycetota</taxon>
        <taxon>Actinomycetes</taxon>
        <taxon>Micrococcales</taxon>
        <taxon>Cellulomonadaceae</taxon>
        <taxon>Cellulomonas</taxon>
    </lineage>
</organism>
<protein>
    <recommendedName>
        <fullName evidence="3">UvrD-like helicase C-terminal domain-containing protein</fullName>
    </recommendedName>
</protein>
<dbReference type="EMBL" id="JAAXOY010000350">
    <property type="protein sequence ID" value="NKY40422.1"/>
    <property type="molecule type" value="Genomic_DNA"/>
</dbReference>
<dbReference type="RefSeq" id="WP_168679367.1">
    <property type="nucleotide sequence ID" value="NZ_JAAXOY010000350.1"/>
</dbReference>
<name>A0ABX1K479_9CELL</name>
<evidence type="ECO:0000313" key="2">
    <source>
        <dbReference type="Proteomes" id="UP000777774"/>
    </source>
</evidence>
<reference evidence="1 2" key="1">
    <citation type="submission" date="2020-04" db="EMBL/GenBank/DDBJ databases">
        <title>MicrobeNet Type strains.</title>
        <authorList>
            <person name="Nicholson A.C."/>
        </authorList>
    </citation>
    <scope>NUCLEOTIDE SEQUENCE [LARGE SCALE GENOMIC DNA]</scope>
    <source>
        <strain evidence="1 2">ATCC BAA-787</strain>
    </source>
</reference>
<evidence type="ECO:0000313" key="1">
    <source>
        <dbReference type="EMBL" id="NKY40422.1"/>
    </source>
</evidence>
<gene>
    <name evidence="1" type="ORF">HGA02_13030</name>
</gene>
<evidence type="ECO:0008006" key="3">
    <source>
        <dbReference type="Google" id="ProtNLM"/>
    </source>
</evidence>
<sequence length="62" mass="6424">MSTRPVIGVRTARAATVDVVVLVEPADVLAASAGDLYVAMTRPTRALRVLHSAPLPAGWAAD</sequence>
<accession>A0ABX1K479</accession>